<sequence length="352" mass="40124">DPIECWRRQGRWPSHLFEPSTERSFARQPTLSTLSGRKRAHSSSSTTPSDQSPREHKRAYHRDPRYRTLLATKGSFMTESDKGIAIESKAACMTLLTSEQTLPTVSLFQDDLFHSVCASVDNRNEARVLRFITPLIVPSAEELAICGSTGLGCLVESINEGWNSSIPLIGIRPQPDYSVGFRREAFTESQLEKLAPFIGEYLNDDVSFFMATYYMYFPFLSCEVTSNAAALEFADRQNAHSMTLAARGIVELLRLVKRQDEVHRQILAFSVSHDGCSVRIYGHYPVIEGNDTKYHRHQIHSFDFTVLDGKERWTAYRFIKNIYDIWMPNHLRRISSAIDQLPLKIDLEVPAL</sequence>
<organism evidence="3 4">
    <name type="scientific">Hypocrea jecorina (strain ATCC 56765 / BCRC 32924 / NRRL 11460 / Rut C-30)</name>
    <name type="common">Trichoderma reesei</name>
    <dbReference type="NCBI Taxonomy" id="1344414"/>
    <lineage>
        <taxon>Eukaryota</taxon>
        <taxon>Fungi</taxon>
        <taxon>Dikarya</taxon>
        <taxon>Ascomycota</taxon>
        <taxon>Pezizomycotina</taxon>
        <taxon>Sordariomycetes</taxon>
        <taxon>Hypocreomycetidae</taxon>
        <taxon>Hypocreales</taxon>
        <taxon>Hypocreaceae</taxon>
        <taxon>Trichoderma</taxon>
    </lineage>
</organism>
<dbReference type="PANTHER" id="PTHR42470">
    <property type="entry name" value="VAST DOMAIN-CONTAINING PROTEIN"/>
    <property type="match status" value="1"/>
</dbReference>
<dbReference type="OrthoDB" id="5132737at2759"/>
<feature type="compositionally biased region" description="Low complexity" evidence="1">
    <location>
        <begin position="42"/>
        <end position="51"/>
    </location>
</feature>
<evidence type="ECO:0000313" key="3">
    <source>
        <dbReference type="EMBL" id="ETS02516.1"/>
    </source>
</evidence>
<feature type="domain" description="DUF7924" evidence="2">
    <location>
        <begin position="113"/>
        <end position="338"/>
    </location>
</feature>
<evidence type="ECO:0000313" key="4">
    <source>
        <dbReference type="Proteomes" id="UP000024376"/>
    </source>
</evidence>
<dbReference type="AlphaFoldDB" id="A0A024SDC4"/>
<feature type="non-terminal residue" evidence="3">
    <location>
        <position position="1"/>
    </location>
</feature>
<name>A0A024SDC4_HYPJR</name>
<feature type="region of interest" description="Disordered" evidence="1">
    <location>
        <begin position="17"/>
        <end position="63"/>
    </location>
</feature>
<dbReference type="EMBL" id="KI911145">
    <property type="protein sequence ID" value="ETS02516.1"/>
    <property type="molecule type" value="Genomic_DNA"/>
</dbReference>
<feature type="non-terminal residue" evidence="3">
    <location>
        <position position="352"/>
    </location>
</feature>
<gene>
    <name evidence="3" type="ORF">M419DRAFT_52736</name>
</gene>
<dbReference type="Pfam" id="PF25545">
    <property type="entry name" value="DUF7924"/>
    <property type="match status" value="1"/>
</dbReference>
<evidence type="ECO:0000256" key="1">
    <source>
        <dbReference type="SAM" id="MobiDB-lite"/>
    </source>
</evidence>
<accession>A0A024SDC4</accession>
<dbReference type="KEGG" id="trr:M419DRAFT_52736"/>
<dbReference type="Proteomes" id="UP000024376">
    <property type="component" value="Unassembled WGS sequence"/>
</dbReference>
<protein>
    <recommendedName>
        <fullName evidence="2">DUF7924 domain-containing protein</fullName>
    </recommendedName>
</protein>
<dbReference type="HOGENOM" id="CLU_025457_0_0_1"/>
<evidence type="ECO:0000259" key="2">
    <source>
        <dbReference type="Pfam" id="PF25545"/>
    </source>
</evidence>
<dbReference type="PANTHER" id="PTHR42470:SF2">
    <property type="match status" value="1"/>
</dbReference>
<dbReference type="InterPro" id="IPR057684">
    <property type="entry name" value="DUF7924"/>
</dbReference>
<reference evidence="4" key="1">
    <citation type="journal article" date="2013" name="Ind. Biotechnol.">
        <title>Comparative genomics analysis of Trichoderma reesei strains.</title>
        <authorList>
            <person name="Koike H."/>
            <person name="Aerts A."/>
            <person name="LaButti K."/>
            <person name="Grigoriev I.V."/>
            <person name="Baker S.E."/>
        </authorList>
    </citation>
    <scope>NUCLEOTIDE SEQUENCE [LARGE SCALE GENOMIC DNA]</scope>
    <source>
        <strain evidence="4">ATCC 56765 / BCRC 32924 / NRRL 11460 / Rut C-30</strain>
    </source>
</reference>
<proteinExistence type="predicted"/>